<dbReference type="InterPro" id="IPR051782">
    <property type="entry name" value="ABC_Transporter_VariousFunc"/>
</dbReference>
<dbReference type="PROSITE" id="PS50893">
    <property type="entry name" value="ABC_TRANSPORTER_2"/>
    <property type="match status" value="1"/>
</dbReference>
<dbReference type="GO" id="GO:0005524">
    <property type="term" value="F:ATP binding"/>
    <property type="evidence" value="ECO:0007669"/>
    <property type="project" value="UniProtKB-KW"/>
</dbReference>
<proteinExistence type="predicted"/>
<evidence type="ECO:0000313" key="9">
    <source>
        <dbReference type="Proteomes" id="UP000665181"/>
    </source>
</evidence>
<evidence type="ECO:0000313" key="5">
    <source>
        <dbReference type="EMBL" id="KZD86600.1"/>
    </source>
</evidence>
<evidence type="ECO:0000313" key="6">
    <source>
        <dbReference type="EMBL" id="MBO3796658.1"/>
    </source>
</evidence>
<reference evidence="7" key="3">
    <citation type="submission" date="2023-05" db="EMBL/GenBank/DDBJ databases">
        <title>Complete genome sequence of Bacillus subtilis SRCM117797 isolated from Soybean paste.</title>
        <authorList>
            <person name="Abraha H.B."/>
            <person name="Kim K.-P."/>
            <person name="Ryu M.-S."/>
            <person name="Jeong D.-Y."/>
        </authorList>
    </citation>
    <scope>NUCLEOTIDE SEQUENCE</scope>
    <source>
        <strain evidence="7">SRCM117797</strain>
    </source>
</reference>
<dbReference type="GO" id="GO:0016887">
    <property type="term" value="F:ATP hydrolysis activity"/>
    <property type="evidence" value="ECO:0007669"/>
    <property type="project" value="InterPro"/>
</dbReference>
<dbReference type="EMBL" id="JAGFPW010000030">
    <property type="protein sequence ID" value="MBO3796658.1"/>
    <property type="molecule type" value="Genomic_DNA"/>
</dbReference>
<dbReference type="Gene3D" id="3.40.50.300">
    <property type="entry name" value="P-loop containing nucleotide triphosphate hydrolases"/>
    <property type="match status" value="1"/>
</dbReference>
<dbReference type="RefSeq" id="WP_003227564.1">
    <property type="nucleotide sequence ID" value="NZ_AP024621.1"/>
</dbReference>
<dbReference type="CDD" id="cd03230">
    <property type="entry name" value="ABC_DR_subfamily_A"/>
    <property type="match status" value="1"/>
</dbReference>
<dbReference type="InterPro" id="IPR027417">
    <property type="entry name" value="P-loop_NTPase"/>
</dbReference>
<sequence length="239" mass="27233">MSILDIHDVSVWYERDNVILEQVDLHLEKGAVYGLLGVNGAGKTTLINTLTGVNRNFSGRFTLCGIEAEAGMPQKTSDQLKTHRYFAADYPLLFTEITAKDYVSFVHSLYQKDFSEQQFASLAEAFHFSKYINRRISELSLGNRQKVVLMTGLLLRAPLFILDEPLVGLDVESIEVFYQKMREYCEAGGTILFSSHLLDVVQRFCDYAAILHNKQIQKVIPIGEETDLRREFFEVIGHE</sequence>
<evidence type="ECO:0000256" key="2">
    <source>
        <dbReference type="ARBA" id="ARBA00022741"/>
    </source>
</evidence>
<dbReference type="AlphaFoldDB" id="A0A063XHY6"/>
<dbReference type="Pfam" id="PF00005">
    <property type="entry name" value="ABC_tran"/>
    <property type="match status" value="1"/>
</dbReference>
<dbReference type="EMBL" id="CP125292">
    <property type="protein sequence ID" value="WHM23372.1"/>
    <property type="molecule type" value="Genomic_DNA"/>
</dbReference>
<dbReference type="SMR" id="A0A063XHY6"/>
<dbReference type="Proteomes" id="UP000665181">
    <property type="component" value="Unassembled WGS sequence"/>
</dbReference>
<dbReference type="InterPro" id="IPR003439">
    <property type="entry name" value="ABC_transporter-like_ATP-bd"/>
</dbReference>
<evidence type="ECO:0000313" key="8">
    <source>
        <dbReference type="Proteomes" id="UP000076442"/>
    </source>
</evidence>
<protein>
    <submittedName>
        <fullName evidence="6">ABC transporter ATP-binding protein</fullName>
    </submittedName>
    <submittedName>
        <fullName evidence="5">Transport ATP-binding protein</fullName>
    </submittedName>
</protein>
<evidence type="ECO:0000313" key="7">
    <source>
        <dbReference type="EMBL" id="WHM23372.1"/>
    </source>
</evidence>
<name>A0A063XHY6_BACIU</name>
<organism evidence="6 9">
    <name type="scientific">Bacillus subtilis</name>
    <dbReference type="NCBI Taxonomy" id="1423"/>
    <lineage>
        <taxon>Bacteria</taxon>
        <taxon>Bacillati</taxon>
        <taxon>Bacillota</taxon>
        <taxon>Bacilli</taxon>
        <taxon>Bacillales</taxon>
        <taxon>Bacillaceae</taxon>
        <taxon>Bacillus</taxon>
    </lineage>
</organism>
<dbReference type="SUPFAM" id="SSF52540">
    <property type="entry name" value="P-loop containing nucleoside triphosphate hydrolases"/>
    <property type="match status" value="1"/>
</dbReference>
<reference evidence="6" key="2">
    <citation type="submission" date="2021-03" db="EMBL/GenBank/DDBJ databases">
        <title>Isolation of Bacillus subtilis from fermented food sample.</title>
        <authorList>
            <person name="Lakshmanan V."/>
            <person name="Athira K."/>
            <person name="Rajagopal K."/>
        </authorList>
    </citation>
    <scope>NUCLEOTIDE SEQUENCE</scope>
    <source>
        <strain evidence="6">S1</strain>
    </source>
</reference>
<reference evidence="5 8" key="1">
    <citation type="submission" date="2015-09" db="EMBL/GenBank/DDBJ databases">
        <title>Spore heat resistance.</title>
        <authorList>
            <person name="Boekhorst J."/>
            <person name="Berendsen E.M."/>
            <person name="Wells-Bennik M.H."/>
            <person name="Kuipers O.P."/>
        </authorList>
    </citation>
    <scope>NUCLEOTIDE SEQUENCE [LARGE SCALE GENOMIC DNA]</scope>
    <source>
        <strain evidence="5 8">B4122</strain>
    </source>
</reference>
<feature type="domain" description="ABC transporter" evidence="4">
    <location>
        <begin position="4"/>
        <end position="238"/>
    </location>
</feature>
<accession>A0A063XHY6</accession>
<dbReference type="EMBL" id="LJZV01000036">
    <property type="protein sequence ID" value="KZD86600.1"/>
    <property type="molecule type" value="Genomic_DNA"/>
</dbReference>
<dbReference type="PANTHER" id="PTHR42939">
    <property type="entry name" value="ABC TRANSPORTER ATP-BINDING PROTEIN ALBC-RELATED"/>
    <property type="match status" value="1"/>
</dbReference>
<dbReference type="Proteomes" id="UP000076442">
    <property type="component" value="Unassembled WGS sequence"/>
</dbReference>
<dbReference type="Proteomes" id="UP001229422">
    <property type="component" value="Chromosome"/>
</dbReference>
<keyword evidence="2" id="KW-0547">Nucleotide-binding</keyword>
<dbReference type="PANTHER" id="PTHR42939:SF1">
    <property type="entry name" value="ABC TRANSPORTER ATP-BINDING PROTEIN ALBC-RELATED"/>
    <property type="match status" value="1"/>
</dbReference>
<dbReference type="OMA" id="SGGFTLC"/>
<gene>
    <name evidence="7" type="primary">albC</name>
    <name evidence="5" type="ORF">B4122_4842</name>
    <name evidence="6" type="ORF">J5227_20695</name>
    <name evidence="7" type="ORF">QL281_10215</name>
</gene>
<evidence type="ECO:0000256" key="3">
    <source>
        <dbReference type="ARBA" id="ARBA00022840"/>
    </source>
</evidence>
<evidence type="ECO:0000259" key="4">
    <source>
        <dbReference type="PROSITE" id="PS50893"/>
    </source>
</evidence>
<keyword evidence="3 6" id="KW-0067">ATP-binding</keyword>
<evidence type="ECO:0000256" key="1">
    <source>
        <dbReference type="ARBA" id="ARBA00022448"/>
    </source>
</evidence>
<keyword evidence="1" id="KW-0813">Transport</keyword>